<dbReference type="InterPro" id="IPR022452">
    <property type="entry name" value="MqsA"/>
</dbReference>
<reference evidence="2 3" key="1">
    <citation type="journal article" date="2013" name="Front. Microbiol.">
        <title>The genome of the endophytic bacterium H. frisingense GSF30(T) identifies diverse strategies in the Herbaspirillum genus to interact with plants.</title>
        <authorList>
            <person name="Straub D."/>
            <person name="Rothballer M."/>
            <person name="Hartmann A."/>
            <person name="Ludewig U."/>
        </authorList>
    </citation>
    <scope>NUCLEOTIDE SEQUENCE [LARGE SCALE GENOMIC DNA]</scope>
    <source>
        <strain evidence="2 3">GSF30</strain>
    </source>
</reference>
<dbReference type="SMART" id="SM00530">
    <property type="entry name" value="HTH_XRE"/>
    <property type="match status" value="1"/>
</dbReference>
<dbReference type="InterPro" id="IPR010982">
    <property type="entry name" value="Lambda_DNA-bd_dom_sf"/>
</dbReference>
<dbReference type="RefSeq" id="WP_006465652.1">
    <property type="nucleotide sequence ID" value="NZ_AEEC02000068.1"/>
</dbReference>
<accession>A0AAI9N1K2</accession>
<dbReference type="PROSITE" id="PS50943">
    <property type="entry name" value="HTH_CROC1"/>
    <property type="match status" value="1"/>
</dbReference>
<protein>
    <submittedName>
        <fullName evidence="2">XRE family transcriptional regulator</fullName>
    </submittedName>
</protein>
<comment type="caution">
    <text evidence="2">The sequence shown here is derived from an EMBL/GenBank/DDBJ whole genome shotgun (WGS) entry which is preliminary data.</text>
</comment>
<feature type="domain" description="HTH cro/C1-type" evidence="1">
    <location>
        <begin position="78"/>
        <end position="110"/>
    </location>
</feature>
<organism evidence="2 3">
    <name type="scientific">Herbaspirillum frisingense GSF30</name>
    <dbReference type="NCBI Taxonomy" id="864073"/>
    <lineage>
        <taxon>Bacteria</taxon>
        <taxon>Pseudomonadati</taxon>
        <taxon>Pseudomonadota</taxon>
        <taxon>Betaproteobacteria</taxon>
        <taxon>Burkholderiales</taxon>
        <taxon>Oxalobacteraceae</taxon>
        <taxon>Herbaspirillum</taxon>
    </lineage>
</organism>
<dbReference type="InterPro" id="IPR025272">
    <property type="entry name" value="SocA_Panacea"/>
</dbReference>
<dbReference type="Pfam" id="PF15731">
    <property type="entry name" value="MqsA_antitoxin"/>
    <property type="match status" value="1"/>
</dbReference>
<proteinExistence type="predicted"/>
<evidence type="ECO:0000313" key="3">
    <source>
        <dbReference type="Proteomes" id="UP000006772"/>
    </source>
</evidence>
<sequence>MDNKLFDICPNCAGEGTVQAVSTTEIRTVNKEAFEVPVNYFACQRCGESFQTMEMDDSLALARDLYRDKHDMVRPAQLTAWRKSLGLSQVELAAVLGWGVATVSRYENGKLQSDAHDKAMRMAMRSAETAMELVRTAADLAPQVRSRLLADLEKKAAAQALEKAFLASVRTAPAEGIHLEKLGQLVLLLSEPEGVFVTKLNKLLFYSDFSFYKQRGRSLSGLAYERLPYGPVPSAFRLLFSLLEQRGLIRQVEVKVGTTEGTQVLPLLASDRNCFDEEELALLLDIKKRFARMTANDISEASHREQAWIATPMGMTIAYQHAAALSF</sequence>
<evidence type="ECO:0000313" key="2">
    <source>
        <dbReference type="EMBL" id="EOA02109.1"/>
    </source>
</evidence>
<dbReference type="NCBIfam" id="TIGR03830">
    <property type="entry name" value="CxxCG_CxxCG_HTH"/>
    <property type="match status" value="1"/>
</dbReference>
<dbReference type="Proteomes" id="UP000006772">
    <property type="component" value="Unassembled WGS sequence"/>
</dbReference>
<dbReference type="InterPro" id="IPR032758">
    <property type="entry name" value="MqsA/HigA-2"/>
</dbReference>
<dbReference type="CDD" id="cd00093">
    <property type="entry name" value="HTH_XRE"/>
    <property type="match status" value="1"/>
</dbReference>
<dbReference type="EMBL" id="AEEC02000068">
    <property type="protein sequence ID" value="EOA02109.1"/>
    <property type="molecule type" value="Genomic_DNA"/>
</dbReference>
<name>A0AAI9N1K2_9BURK</name>
<dbReference type="InterPro" id="IPR022453">
    <property type="entry name" value="Znf_MqsA-type"/>
</dbReference>
<evidence type="ECO:0000259" key="1">
    <source>
        <dbReference type="PROSITE" id="PS50943"/>
    </source>
</evidence>
<dbReference type="GO" id="GO:0003677">
    <property type="term" value="F:DNA binding"/>
    <property type="evidence" value="ECO:0007669"/>
    <property type="project" value="InterPro"/>
</dbReference>
<dbReference type="InterPro" id="IPR001387">
    <property type="entry name" value="Cro/C1-type_HTH"/>
</dbReference>
<dbReference type="SUPFAM" id="SSF47413">
    <property type="entry name" value="lambda repressor-like DNA-binding domains"/>
    <property type="match status" value="1"/>
</dbReference>
<dbReference type="Gene3D" id="1.10.260.40">
    <property type="entry name" value="lambda repressor-like DNA-binding domains"/>
    <property type="match status" value="1"/>
</dbReference>
<dbReference type="NCBIfam" id="TIGR03831">
    <property type="entry name" value="YgiT_finger"/>
    <property type="match status" value="1"/>
</dbReference>
<gene>
    <name evidence="2" type="ORF">HFRIS_024217</name>
</gene>
<dbReference type="AlphaFoldDB" id="A0AAI9N1K2"/>
<dbReference type="Pfam" id="PF13274">
    <property type="entry name" value="SocA_Panacea"/>
    <property type="match status" value="1"/>
</dbReference>